<evidence type="ECO:0000256" key="1">
    <source>
        <dbReference type="ARBA" id="ARBA00006019"/>
    </source>
</evidence>
<evidence type="ECO:0000313" key="3">
    <source>
        <dbReference type="EMBL" id="OMP03341.1"/>
    </source>
</evidence>
<accession>A0A1R3K8C8</accession>
<comment type="caution">
    <text evidence="3">The sequence shown here is derived from an EMBL/GenBank/DDBJ whole genome shotgun (WGS) entry which is preliminary data.</text>
</comment>
<dbReference type="PANTHER" id="PTHR11932">
    <property type="entry name" value="CULLIN"/>
    <property type="match status" value="1"/>
</dbReference>
<dbReference type="GO" id="GO:0006511">
    <property type="term" value="P:ubiquitin-dependent protein catabolic process"/>
    <property type="evidence" value="ECO:0007669"/>
    <property type="project" value="InterPro"/>
</dbReference>
<dbReference type="AlphaFoldDB" id="A0A1R3K8C8"/>
<evidence type="ECO:0000313" key="4">
    <source>
        <dbReference type="Proteomes" id="UP000187203"/>
    </source>
</evidence>
<feature type="domain" description="Cullin N-terminal" evidence="2">
    <location>
        <begin position="17"/>
        <end position="270"/>
    </location>
</feature>
<dbReference type="OrthoDB" id="1929542at2759"/>
<protein>
    <recommendedName>
        <fullName evidence="2">Cullin N-terminal domain-containing protein</fullName>
    </recommendedName>
</protein>
<dbReference type="Gene3D" id="1.20.1310.10">
    <property type="entry name" value="Cullin Repeats"/>
    <property type="match status" value="2"/>
</dbReference>
<organism evidence="3 4">
    <name type="scientific">Corchorus olitorius</name>
    <dbReference type="NCBI Taxonomy" id="93759"/>
    <lineage>
        <taxon>Eukaryota</taxon>
        <taxon>Viridiplantae</taxon>
        <taxon>Streptophyta</taxon>
        <taxon>Embryophyta</taxon>
        <taxon>Tracheophyta</taxon>
        <taxon>Spermatophyta</taxon>
        <taxon>Magnoliopsida</taxon>
        <taxon>eudicotyledons</taxon>
        <taxon>Gunneridae</taxon>
        <taxon>Pentapetalae</taxon>
        <taxon>rosids</taxon>
        <taxon>malvids</taxon>
        <taxon>Malvales</taxon>
        <taxon>Malvaceae</taxon>
        <taxon>Grewioideae</taxon>
        <taxon>Apeibeae</taxon>
        <taxon>Corchorus</taxon>
    </lineage>
</organism>
<gene>
    <name evidence="3" type="ORF">COLO4_10482</name>
</gene>
<dbReference type="InterPro" id="IPR016159">
    <property type="entry name" value="Cullin_repeat-like_dom_sf"/>
</dbReference>
<dbReference type="Proteomes" id="UP000187203">
    <property type="component" value="Unassembled WGS sequence"/>
</dbReference>
<reference evidence="4" key="1">
    <citation type="submission" date="2013-09" db="EMBL/GenBank/DDBJ databases">
        <title>Corchorus olitorius genome sequencing.</title>
        <authorList>
            <person name="Alam M."/>
            <person name="Haque M.S."/>
            <person name="Islam M.S."/>
            <person name="Emdad E.M."/>
            <person name="Islam M.M."/>
            <person name="Ahmed B."/>
            <person name="Halim A."/>
            <person name="Hossen Q.M.M."/>
            <person name="Hossain M.Z."/>
            <person name="Ahmed R."/>
            <person name="Khan M.M."/>
            <person name="Islam R."/>
            <person name="Rashid M.M."/>
            <person name="Khan S.A."/>
            <person name="Rahman M.S."/>
            <person name="Alam M."/>
            <person name="Yahiya A.S."/>
            <person name="Khan M.S."/>
            <person name="Azam M.S."/>
            <person name="Haque T."/>
            <person name="Lashkar M.Z.H."/>
            <person name="Akhand A.I."/>
            <person name="Morshed G."/>
            <person name="Roy S."/>
            <person name="Uddin K.S."/>
            <person name="Rabeya T."/>
            <person name="Hossain A.S."/>
            <person name="Chowdhury A."/>
            <person name="Snigdha A.R."/>
            <person name="Mortoza M.S."/>
            <person name="Matin S.A."/>
            <person name="Hoque S.M.E."/>
            <person name="Islam M.K."/>
            <person name="Roy D.K."/>
            <person name="Haider R."/>
            <person name="Moosa M.M."/>
            <person name="Elias S.M."/>
            <person name="Hasan A.M."/>
            <person name="Jahan S."/>
            <person name="Shafiuddin M."/>
            <person name="Mahmood N."/>
            <person name="Shommy N.S."/>
        </authorList>
    </citation>
    <scope>NUCLEOTIDE SEQUENCE [LARGE SCALE GENOMIC DNA]</scope>
    <source>
        <strain evidence="4">cv. O-4</strain>
    </source>
</reference>
<keyword evidence="4" id="KW-1185">Reference proteome</keyword>
<dbReference type="STRING" id="93759.A0A1R3K8C8"/>
<dbReference type="EMBL" id="AWUE01014522">
    <property type="protein sequence ID" value="OMP03341.1"/>
    <property type="molecule type" value="Genomic_DNA"/>
</dbReference>
<dbReference type="SUPFAM" id="SSF74788">
    <property type="entry name" value="Cullin repeat-like"/>
    <property type="match status" value="1"/>
</dbReference>
<sequence>MDEAITKAKKIIEGYPETKFSGEEYQRFYDCVYFMCTYHSSDEKTMQLYQKFRNSLEESIHSTVLPTLINKHGAHLLREFIVMWSNYKLMARWLCRFFEYLDRFFIPQNGELESLHGISFTCFHKLVFKKLIGTLFDAALTLICQEREGLQIDYILLKNVVDMFVEFGDSDYGGSNYYQDFEMKVLADNSNYYSRLASEWLPFDSSTEYINKVFWCLNREKQSASHYLHPGSEAMILQNVRYHLLHKVANKLIEKKQAENSGLVTDHQEMLSKCAGMSLQEGSSSTSSEEWLSKLMESSARIG</sequence>
<dbReference type="Pfam" id="PF00888">
    <property type="entry name" value="Cullin"/>
    <property type="match status" value="1"/>
</dbReference>
<dbReference type="InterPro" id="IPR045093">
    <property type="entry name" value="Cullin"/>
</dbReference>
<evidence type="ECO:0000259" key="2">
    <source>
        <dbReference type="Pfam" id="PF00888"/>
    </source>
</evidence>
<proteinExistence type="inferred from homology"/>
<dbReference type="GO" id="GO:0031625">
    <property type="term" value="F:ubiquitin protein ligase binding"/>
    <property type="evidence" value="ECO:0007669"/>
    <property type="project" value="InterPro"/>
</dbReference>
<dbReference type="InterPro" id="IPR001373">
    <property type="entry name" value="Cullin_N"/>
</dbReference>
<comment type="similarity">
    <text evidence="1">Belongs to the cullin family.</text>
</comment>
<name>A0A1R3K8C8_9ROSI</name>